<dbReference type="EMBL" id="SLWV01000020">
    <property type="protein sequence ID" value="TCO71828.1"/>
    <property type="molecule type" value="Genomic_DNA"/>
</dbReference>
<protein>
    <recommendedName>
        <fullName evidence="2">phosphoglycerate mutase (2,3-diphosphoglycerate-dependent)</fullName>
        <ecNumber evidence="2">5.4.2.11</ecNumber>
    </recommendedName>
</protein>
<keyword evidence="7" id="KW-1185">Reference proteome</keyword>
<evidence type="ECO:0000256" key="5">
    <source>
        <dbReference type="PIRSR" id="PIRSR613078-2"/>
    </source>
</evidence>
<dbReference type="SMART" id="SM00855">
    <property type="entry name" value="PGAM"/>
    <property type="match status" value="1"/>
</dbReference>
<dbReference type="SUPFAM" id="SSF53254">
    <property type="entry name" value="Phosphoglycerate mutase-like"/>
    <property type="match status" value="1"/>
</dbReference>
<evidence type="ECO:0000256" key="1">
    <source>
        <dbReference type="ARBA" id="ARBA00006717"/>
    </source>
</evidence>
<organism evidence="6 7">
    <name type="scientific">Marinisporobacter balticus</name>
    <dbReference type="NCBI Taxonomy" id="2018667"/>
    <lineage>
        <taxon>Bacteria</taxon>
        <taxon>Bacillati</taxon>
        <taxon>Bacillota</taxon>
        <taxon>Clostridia</taxon>
        <taxon>Peptostreptococcales</taxon>
        <taxon>Thermotaleaceae</taxon>
        <taxon>Marinisporobacter</taxon>
    </lineage>
</organism>
<evidence type="ECO:0000256" key="2">
    <source>
        <dbReference type="ARBA" id="ARBA00012028"/>
    </source>
</evidence>
<dbReference type="PIRSF" id="PIRSF000709">
    <property type="entry name" value="6PFK_2-Ptase"/>
    <property type="match status" value="1"/>
</dbReference>
<accession>A0A4R2KP35</accession>
<dbReference type="Pfam" id="PF00300">
    <property type="entry name" value="His_Phos_1"/>
    <property type="match status" value="1"/>
</dbReference>
<feature type="binding site" evidence="5">
    <location>
        <position position="65"/>
    </location>
    <ligand>
        <name>substrate</name>
    </ligand>
</feature>
<evidence type="ECO:0000313" key="7">
    <source>
        <dbReference type="Proteomes" id="UP000294919"/>
    </source>
</evidence>
<name>A0A4R2KP35_9FIRM</name>
<gene>
    <name evidence="6" type="ORF">EV214_12048</name>
</gene>
<dbReference type="InterPro" id="IPR029033">
    <property type="entry name" value="His_PPase_superfam"/>
</dbReference>
<dbReference type="Proteomes" id="UP000294919">
    <property type="component" value="Unassembled WGS sequence"/>
</dbReference>
<dbReference type="GO" id="GO:0004619">
    <property type="term" value="F:phosphoglycerate mutase activity"/>
    <property type="evidence" value="ECO:0007669"/>
    <property type="project" value="UniProtKB-EC"/>
</dbReference>
<evidence type="ECO:0000256" key="4">
    <source>
        <dbReference type="ARBA" id="ARBA00023235"/>
    </source>
</evidence>
<dbReference type="EC" id="5.4.2.11" evidence="2"/>
<comment type="similarity">
    <text evidence="1">Belongs to the phosphoglycerate mutase family. BPG-dependent PGAM subfamily.</text>
</comment>
<dbReference type="AlphaFoldDB" id="A0A4R2KP35"/>
<dbReference type="Gene3D" id="3.40.50.1240">
    <property type="entry name" value="Phosphoglycerate mutase-like"/>
    <property type="match status" value="1"/>
</dbReference>
<dbReference type="CDD" id="cd07067">
    <property type="entry name" value="HP_PGM_like"/>
    <property type="match status" value="1"/>
</dbReference>
<dbReference type="InterPro" id="IPR013078">
    <property type="entry name" value="His_Pase_superF_clade-1"/>
</dbReference>
<keyword evidence="4" id="KW-0413">Isomerase</keyword>
<evidence type="ECO:0000313" key="6">
    <source>
        <dbReference type="EMBL" id="TCO71828.1"/>
    </source>
</evidence>
<dbReference type="GO" id="GO:0006096">
    <property type="term" value="P:glycolytic process"/>
    <property type="evidence" value="ECO:0007669"/>
    <property type="project" value="UniProtKB-KW"/>
</dbReference>
<dbReference type="PANTHER" id="PTHR11931">
    <property type="entry name" value="PHOSPHOGLYCERATE MUTASE"/>
    <property type="match status" value="1"/>
</dbReference>
<dbReference type="InterPro" id="IPR005952">
    <property type="entry name" value="Phosphogly_mut1"/>
</dbReference>
<keyword evidence="3" id="KW-0324">Glycolysis</keyword>
<reference evidence="6 7" key="1">
    <citation type="submission" date="2019-03" db="EMBL/GenBank/DDBJ databases">
        <title>Genomic Encyclopedia of Type Strains, Phase IV (KMG-IV): sequencing the most valuable type-strain genomes for metagenomic binning, comparative biology and taxonomic classification.</title>
        <authorList>
            <person name="Goeker M."/>
        </authorList>
    </citation>
    <scope>NUCLEOTIDE SEQUENCE [LARGE SCALE GENOMIC DNA]</scope>
    <source>
        <strain evidence="6 7">DSM 102940</strain>
    </source>
</reference>
<evidence type="ECO:0000256" key="3">
    <source>
        <dbReference type="ARBA" id="ARBA00023152"/>
    </source>
</evidence>
<sequence length="203" mass="23440">MEKVLCMNKKIYLIRHGKIDIGNEKRYLGITDLSLDHEGIAQAKFLKSYFKQIPIEKIFTSPLTRCLQTTKIICEEKKQIFIPIKEFTEINMGIWENKPISYIKKNFPQAYEDRGGNLGSFIPPEGESFNQLASRVLLAFDSIVDRYARNIMIVAHAGVNRVILSYILGLSIEDIFSIQQPYGCVNELICNDANKKWEYKRLI</sequence>
<proteinExistence type="inferred from homology"/>
<comment type="caution">
    <text evidence="6">The sequence shown here is derived from an EMBL/GenBank/DDBJ whole genome shotgun (WGS) entry which is preliminary data.</text>
</comment>